<dbReference type="KEGG" id="mesg:MLAUSG7_1090"/>
<name>A0A8D6PW97_9EURY</name>
<protein>
    <recommendedName>
        <fullName evidence="4">Archaeal Type IV pilin N-terminal domain-containing protein</fullName>
    </recommendedName>
</protein>
<keyword evidence="1" id="KW-1133">Transmembrane helix</keyword>
<dbReference type="NCBIfam" id="TIGR02537">
    <property type="entry name" value="arch_flag_Nterm"/>
    <property type="match status" value="1"/>
</dbReference>
<keyword evidence="1" id="KW-0472">Membrane</keyword>
<evidence type="ECO:0000313" key="3">
    <source>
        <dbReference type="Proteomes" id="UP000679213"/>
    </source>
</evidence>
<proteinExistence type="predicted"/>
<feature type="transmembrane region" description="Helical" evidence="1">
    <location>
        <begin position="12"/>
        <end position="34"/>
    </location>
</feature>
<dbReference type="EMBL" id="LR792632">
    <property type="protein sequence ID" value="CAB3289169.1"/>
    <property type="molecule type" value="Genomic_DNA"/>
</dbReference>
<dbReference type="RefSeq" id="WP_214399449.1">
    <property type="nucleotide sequence ID" value="NZ_LR792632.1"/>
</dbReference>
<keyword evidence="3" id="KW-1185">Reference proteome</keyword>
<dbReference type="AlphaFoldDB" id="A0A8D6PW97"/>
<dbReference type="InterPro" id="IPR013373">
    <property type="entry name" value="Flagellin/pilin_N_arc"/>
</dbReference>
<evidence type="ECO:0000256" key="1">
    <source>
        <dbReference type="SAM" id="Phobius"/>
    </source>
</evidence>
<evidence type="ECO:0008006" key="4">
    <source>
        <dbReference type="Google" id="ProtNLM"/>
    </source>
</evidence>
<evidence type="ECO:0000313" key="2">
    <source>
        <dbReference type="EMBL" id="CAB3289169.1"/>
    </source>
</evidence>
<reference evidence="2 3" key="1">
    <citation type="submission" date="2020-04" db="EMBL/GenBank/DDBJ databases">
        <authorList>
            <consortium name="Genoscope - CEA"/>
            <person name="William W."/>
        </authorList>
    </citation>
    <scope>NUCLEOTIDE SEQUENCE [LARGE SCALE GENOMIC DNA]</scope>
    <source>
        <strain evidence="2 3">SG7</strain>
    </source>
</reference>
<keyword evidence="1" id="KW-0812">Transmembrane</keyword>
<gene>
    <name evidence="2" type="ORF">MLAUSG7_1090</name>
</gene>
<organism evidence="2 3">
    <name type="scientific">Methanocaldococcus lauensis</name>
    <dbReference type="NCBI Taxonomy" id="2546128"/>
    <lineage>
        <taxon>Archaea</taxon>
        <taxon>Methanobacteriati</taxon>
        <taxon>Methanobacteriota</taxon>
        <taxon>Methanomada group</taxon>
        <taxon>Methanococci</taxon>
        <taxon>Methanococcales</taxon>
        <taxon>Methanocaldococcaceae</taxon>
        <taxon>Methanocaldococcus</taxon>
    </lineage>
</organism>
<accession>A0A8D6PW97</accession>
<dbReference type="Proteomes" id="UP000679213">
    <property type="component" value="Chromosome I"/>
</dbReference>
<sequence>MVDWLKSKKAMSPILALLIVLGVTIVVGAVFYAWGSGMFESSQEKTKSALEGQAATMSNDVIPYYVRVGVVGHDESPATFEYVSTGVDADNDKTIKYGEPYKPDKYTKCLKDERVIFEIPIYIRNNAQDKTLKGVTAKVLGLSGHLWWALHLKYDEVNDQYVLLKGDDSTFTGYIGYASADENNAGFTYVFTTSSYAVNISSSASGYKWNGTDLIPTTGEDIEYSTIKAKSSFADYTSSPLKLISADGTNYYLVAINSTGDKWYMATSQAFFRGTEGYNDCKLLFNNPTYNIGDVPPNSVKVANTYIAFGYITSEYLPDIDEISIRIQDSEGTLTKTIPLKFHIEDPEWS</sequence>
<dbReference type="GeneID" id="65883885"/>